<dbReference type="EMBL" id="JAYJLD010000001">
    <property type="protein sequence ID" value="MEB3100277.1"/>
    <property type="molecule type" value="Genomic_DNA"/>
</dbReference>
<organism evidence="3 4">
    <name type="scientific">Ferviditalea candida</name>
    <dbReference type="NCBI Taxonomy" id="3108399"/>
    <lineage>
        <taxon>Bacteria</taxon>
        <taxon>Bacillati</taxon>
        <taxon>Bacillota</taxon>
        <taxon>Bacilli</taxon>
        <taxon>Bacillales</taxon>
        <taxon>Paenibacillaceae</taxon>
        <taxon>Ferviditalea</taxon>
    </lineage>
</organism>
<dbReference type="InterPro" id="IPR028087">
    <property type="entry name" value="Tad_N"/>
</dbReference>
<dbReference type="Pfam" id="PF13400">
    <property type="entry name" value="Tad"/>
    <property type="match status" value="1"/>
</dbReference>
<dbReference type="Proteomes" id="UP001310386">
    <property type="component" value="Unassembled WGS sequence"/>
</dbReference>
<evidence type="ECO:0000313" key="3">
    <source>
        <dbReference type="EMBL" id="MEB3100277.1"/>
    </source>
</evidence>
<keyword evidence="1" id="KW-1133">Transmembrane helix</keyword>
<evidence type="ECO:0000313" key="4">
    <source>
        <dbReference type="Proteomes" id="UP001310386"/>
    </source>
</evidence>
<feature type="transmembrane region" description="Helical" evidence="1">
    <location>
        <begin position="12"/>
        <end position="33"/>
    </location>
</feature>
<keyword evidence="1" id="KW-0812">Transmembrane</keyword>
<dbReference type="RefSeq" id="WP_371752375.1">
    <property type="nucleotide sequence ID" value="NZ_JAYJLD010000001.1"/>
</dbReference>
<keyword evidence="1" id="KW-0472">Membrane</keyword>
<reference evidence="3" key="1">
    <citation type="submission" date="2023-12" db="EMBL/GenBank/DDBJ databases">
        <title>Fervidustalea candida gen. nov., sp. nov., a novel member of the family Paenibacillaceae isolated from a geothermal area.</title>
        <authorList>
            <person name="Li W.-J."/>
            <person name="Jiao J.-Y."/>
            <person name="Chen Y."/>
        </authorList>
    </citation>
    <scope>NUCLEOTIDE SEQUENCE</scope>
    <source>
        <strain evidence="3">SYSU GA230002</strain>
    </source>
</reference>
<gene>
    <name evidence="3" type="ORF">VF724_01215</name>
</gene>
<protein>
    <submittedName>
        <fullName evidence="3">TadE/TadG family type IV pilus assembly protein</fullName>
    </submittedName>
</protein>
<name>A0ABU5ZEE7_9BACL</name>
<feature type="domain" description="Putative Flp pilus-assembly TadG-like N-terminal" evidence="2">
    <location>
        <begin position="12"/>
        <end position="58"/>
    </location>
</feature>
<sequence>MRSKALLGREEGSAIVLVGLSMVLLLAMAGLVIDLGTVFATKVQLQKTANAAVLSGAQELTNTQSAVTDVVNQVLTDHGELSSLVNTSIEMKKKVSVDLNRDVPLAFSKLFGLASFPVGAHAAAEIQPMVGATGVVPLGIPSTTDLTYYTDYTLKVDETGVDTGNFGVLALGGPGAQTYEDNLKYGYQSKIETDDIIDTQTGNVAGKTRDAIQDRINRCPYPVGETYHRDCPRTILIPVYDPWEISVNQVKKVKITGFAYFYIMDPMNWQDKTIHGMFIEYAGTGVVNPVAKNYGAYGIRLTE</sequence>
<keyword evidence="4" id="KW-1185">Reference proteome</keyword>
<proteinExistence type="predicted"/>
<evidence type="ECO:0000259" key="2">
    <source>
        <dbReference type="Pfam" id="PF13400"/>
    </source>
</evidence>
<comment type="caution">
    <text evidence="3">The sequence shown here is derived from an EMBL/GenBank/DDBJ whole genome shotgun (WGS) entry which is preliminary data.</text>
</comment>
<evidence type="ECO:0000256" key="1">
    <source>
        <dbReference type="SAM" id="Phobius"/>
    </source>
</evidence>
<accession>A0ABU5ZEE7</accession>